<accession>A0A031LV53</accession>
<name>A0A031LV53_9CREN</name>
<proteinExistence type="predicted"/>
<comment type="caution">
    <text evidence="1">The sequence shown here is derived from an EMBL/GenBank/DDBJ whole genome shotgun (WGS) entry which is preliminary data.</text>
</comment>
<organism evidence="1 2">
    <name type="scientific">Candidatus Acidianus copahuensis</name>
    <dbReference type="NCBI Taxonomy" id="1160895"/>
    <lineage>
        <taxon>Archaea</taxon>
        <taxon>Thermoproteota</taxon>
        <taxon>Thermoprotei</taxon>
        <taxon>Sulfolobales</taxon>
        <taxon>Sulfolobaceae</taxon>
        <taxon>Acidianus</taxon>
    </lineage>
</organism>
<sequence>MKNGKEKSTLIIKTDVIRLNREKLEKWLDSNLKVIRPVDAIIKGKNEVLVGSQKYYGEVIDASGWKGKAKWVKAVELETEPLDSSIIEVYLDSENAGGFSWIVPLPDKTLVGSMSYRDPRLFLPKVSRKIIGIHGGVIPRVRPKECEVKCYGDRTGIIKTFTGGGIFGIAELLNAKDYQQTFQKLKKEVNRQYYISSFLEKTWHFWITISTLLNEKTIIAEKEFDFHSLLLLPH</sequence>
<dbReference type="AlphaFoldDB" id="A0A031LV53"/>
<dbReference type="STRING" id="1160895.CM19_02085"/>
<dbReference type="RefSeq" id="WP_235185597.1">
    <property type="nucleotide sequence ID" value="NZ_JFZT01000017.1"/>
</dbReference>
<evidence type="ECO:0000313" key="2">
    <source>
        <dbReference type="Proteomes" id="UP000024332"/>
    </source>
</evidence>
<dbReference type="EMBL" id="JFZT01000017">
    <property type="protein sequence ID" value="EZQ11018.1"/>
    <property type="molecule type" value="Genomic_DNA"/>
</dbReference>
<reference evidence="1 2" key="1">
    <citation type="submission" date="2014-03" db="EMBL/GenBank/DDBJ databases">
        <title>Draft genome sequence of the novel thermoacidophilic archaea Acidianus copahuensis ALE1 strain, isolated from Copahue volcanic area in Neuquen Argentina.</title>
        <authorList>
            <person name="Urbieta M.S."/>
            <person name="Rascovan N."/>
            <person name="Castro C."/>
            <person name="Revale S."/>
            <person name="Giaveno M.A."/>
            <person name="Vazquez M.P."/>
            <person name="Donati E.R."/>
        </authorList>
    </citation>
    <scope>NUCLEOTIDE SEQUENCE [LARGE SCALE GENOMIC DNA]</scope>
    <source>
        <strain evidence="1 2">ALE1</strain>
    </source>
</reference>
<dbReference type="Proteomes" id="UP000024332">
    <property type="component" value="Unassembled WGS sequence"/>
</dbReference>
<protein>
    <submittedName>
        <fullName evidence="1">Uncharacterized protein</fullName>
    </submittedName>
</protein>
<gene>
    <name evidence="1" type="ORF">CM19_02085</name>
</gene>
<evidence type="ECO:0000313" key="1">
    <source>
        <dbReference type="EMBL" id="EZQ11018.1"/>
    </source>
</evidence>
<keyword evidence="2" id="KW-1185">Reference proteome</keyword>